<feature type="domain" description="FAD/NAD(P)-binding" evidence="5">
    <location>
        <begin position="161"/>
        <end position="269"/>
    </location>
</feature>
<dbReference type="AlphaFoldDB" id="A0A923SMS9"/>
<sequence>MGSKIVAGWTIQPAVERQKFTVSQEMETTVPGVFAVGDVAEYPGKAELIATGFGEVPTAVNSIIKRIYLKFRAMEHAVSELQKSAVQIETPYNIESVEKDEDGSLNVTLAKVREDEKKVLNVDDLMVNYGFTSEMGAFEPRRLPEDVENGLEGQGIHYFLNDVEDFRDHRVLVAGGGDSAVDMSTLLDTVAAEVHLTHRRVILDIAGYVNTTGAKIVKELDDQMRQFQQDLYLDTTVIDVVPNGTEFDITTDKGSFHSKSVIVATGRRKIKSDRNGK</sequence>
<dbReference type="GO" id="GO:0016491">
    <property type="term" value="F:oxidoreductase activity"/>
    <property type="evidence" value="ECO:0007669"/>
    <property type="project" value="UniProtKB-KW"/>
</dbReference>
<evidence type="ECO:0000256" key="2">
    <source>
        <dbReference type="ARBA" id="ARBA00011738"/>
    </source>
</evidence>
<dbReference type="InterPro" id="IPR023753">
    <property type="entry name" value="FAD/NAD-binding_dom"/>
</dbReference>
<dbReference type="Proteomes" id="UP000650485">
    <property type="component" value="Unassembled WGS sequence"/>
</dbReference>
<evidence type="ECO:0000313" key="7">
    <source>
        <dbReference type="Proteomes" id="UP000650485"/>
    </source>
</evidence>
<dbReference type="InterPro" id="IPR036188">
    <property type="entry name" value="FAD/NAD-bd_sf"/>
</dbReference>
<comment type="cofactor">
    <cofactor evidence="1">
        <name>FAD</name>
        <dbReference type="ChEBI" id="CHEBI:57692"/>
    </cofactor>
</comment>
<keyword evidence="3" id="KW-0285">Flavoprotein</keyword>
<gene>
    <name evidence="6" type="ORF">H7R52_04890</name>
</gene>
<dbReference type="Gene3D" id="3.50.50.60">
    <property type="entry name" value="FAD/NAD(P)-binding domain"/>
    <property type="match status" value="3"/>
</dbReference>
<accession>A0A923SMS9</accession>
<dbReference type="EMBL" id="JACSZT010000003">
    <property type="protein sequence ID" value="MBC6498396.1"/>
    <property type="molecule type" value="Genomic_DNA"/>
</dbReference>
<evidence type="ECO:0000256" key="1">
    <source>
        <dbReference type="ARBA" id="ARBA00001974"/>
    </source>
</evidence>
<protein>
    <submittedName>
        <fullName evidence="6">FAD-dependent oxidoreductase</fullName>
    </submittedName>
</protein>
<dbReference type="InterPro" id="IPR050097">
    <property type="entry name" value="Ferredoxin-NADP_redctase_2"/>
</dbReference>
<evidence type="ECO:0000256" key="4">
    <source>
        <dbReference type="ARBA" id="ARBA00023002"/>
    </source>
</evidence>
<evidence type="ECO:0000256" key="3">
    <source>
        <dbReference type="ARBA" id="ARBA00022630"/>
    </source>
</evidence>
<dbReference type="SUPFAM" id="SSF51905">
    <property type="entry name" value="FAD/NAD(P)-binding domain"/>
    <property type="match status" value="2"/>
</dbReference>
<comment type="subunit">
    <text evidence="2">Homodimer.</text>
</comment>
<comment type="caution">
    <text evidence="6">The sequence shown here is derived from an EMBL/GenBank/DDBJ whole genome shotgun (WGS) entry which is preliminary data.</text>
</comment>
<evidence type="ECO:0000313" key="6">
    <source>
        <dbReference type="EMBL" id="MBC6498396.1"/>
    </source>
</evidence>
<organism evidence="6 7">
    <name type="scientific">Weissella confusa</name>
    <name type="common">Lactobacillus confusus</name>
    <dbReference type="NCBI Taxonomy" id="1583"/>
    <lineage>
        <taxon>Bacteria</taxon>
        <taxon>Bacillati</taxon>
        <taxon>Bacillota</taxon>
        <taxon>Bacilli</taxon>
        <taxon>Lactobacillales</taxon>
        <taxon>Lactobacillaceae</taxon>
        <taxon>Weissella</taxon>
    </lineage>
</organism>
<evidence type="ECO:0000259" key="5">
    <source>
        <dbReference type="Pfam" id="PF07992"/>
    </source>
</evidence>
<dbReference type="Pfam" id="PF07992">
    <property type="entry name" value="Pyr_redox_2"/>
    <property type="match status" value="1"/>
</dbReference>
<dbReference type="PANTHER" id="PTHR48105">
    <property type="entry name" value="THIOREDOXIN REDUCTASE 1-RELATED-RELATED"/>
    <property type="match status" value="1"/>
</dbReference>
<keyword evidence="4" id="KW-0560">Oxidoreductase</keyword>
<reference evidence="6" key="1">
    <citation type="submission" date="2020-08" db="EMBL/GenBank/DDBJ databases">
        <title>Complete genome sequence of Weissella confusa strain FS54 provides insights into metabolic potential.</title>
        <authorList>
            <person name="Fhoula I."/>
            <person name="Najjari A."/>
            <person name="Lekired A."/>
            <person name="Bessrour-Aouam N."/>
            <person name="Jaballah S."/>
            <person name="Klibi N."/>
            <person name="Ouzari H.-I."/>
        </authorList>
    </citation>
    <scope>NUCLEOTIDE SEQUENCE</scope>
    <source>
        <strain evidence="6">FS54</strain>
    </source>
</reference>
<proteinExistence type="predicted"/>
<name>A0A923SMS9_WEICO</name>